<sequence>MSSNIILMILIFLIIGIVLYFFYSSMKENFTNTNIKSKKKSSKKSCKKNCKKDIKKKRVRFNDNIEYNIYSNRSKSSDISSPYLTSNQHSNFDECYISCNKSPNEINVDSILSQVSSDCSVISNSIDSESISNEDNNVVPSNLPDDAENIWHSNFGKPLLTQQEKNKFTHKIQKDHKNYEKCLGQFVKYQMDDSTVIKTDITIDPFKKPNDPNLKNMTIKDIYDKQVSGPKAKPKNIKNTVGNTVTYDDESELNGGFIKGTNLQGFDGASDFKSAAFDNEF</sequence>
<organism evidence="2">
    <name type="scientific">Borely moumouvirus</name>
    <dbReference type="NCBI Taxonomy" id="2712067"/>
    <lineage>
        <taxon>Viruses</taxon>
        <taxon>Varidnaviria</taxon>
        <taxon>Bamfordvirae</taxon>
        <taxon>Nucleocytoviricota</taxon>
        <taxon>Megaviricetes</taxon>
        <taxon>Imitervirales</taxon>
        <taxon>Mimiviridae</taxon>
        <taxon>Megamimivirinae</taxon>
        <taxon>Moumouvirus</taxon>
    </lineage>
</organism>
<evidence type="ECO:0000313" key="2">
    <source>
        <dbReference type="EMBL" id="QID06234.1"/>
    </source>
</evidence>
<keyword evidence="1" id="KW-0812">Transmembrane</keyword>
<reference evidence="2" key="1">
    <citation type="submission" date="2019-07" db="EMBL/GenBank/DDBJ databases">
        <title>The discovery of a new lineage B mimivirus raises questions about particles surface fibrils.</title>
        <authorList>
            <person name="Silva L.K.S."/>
            <person name="Rodrigues R.A.L."/>
            <person name="Andrade A.C.S.P."/>
            <person name="Hikida H."/>
            <person name="Andreani J."/>
            <person name="Levasseur A."/>
            <person name="La Scola B."/>
            <person name="Abrahao J.S."/>
        </authorList>
    </citation>
    <scope>NUCLEOTIDE SEQUENCE</scope>
    <source>
        <strain evidence="2">B60</strain>
    </source>
</reference>
<dbReference type="EMBL" id="MN175499">
    <property type="protein sequence ID" value="QID06234.1"/>
    <property type="molecule type" value="Genomic_DNA"/>
</dbReference>
<accession>A0A6G6ABM8</accession>
<feature type="transmembrane region" description="Helical" evidence="1">
    <location>
        <begin position="6"/>
        <end position="23"/>
    </location>
</feature>
<keyword evidence="1" id="KW-1133">Transmembrane helix</keyword>
<protein>
    <submittedName>
        <fullName evidence="2">Uncharacterized protein</fullName>
    </submittedName>
</protein>
<proteinExistence type="predicted"/>
<name>A0A6G6ABM8_9VIRU</name>
<evidence type="ECO:0000256" key="1">
    <source>
        <dbReference type="SAM" id="Phobius"/>
    </source>
</evidence>
<keyword evidence="1" id="KW-0472">Membrane</keyword>